<sequence>MEMTGEAKLLRIFIGESDKIKHTTLYEVIVQKARSMGLAGATVWRGMLSCISQDINVMEDYRKRDTDCPTFTSISPLSVIFKAGLTGKVNVLNDIKGFGWR</sequence>
<dbReference type="Proteomes" id="UP000230821">
    <property type="component" value="Unassembled WGS sequence"/>
</dbReference>
<proteinExistence type="inferred from homology"/>
<dbReference type="InterPro" id="IPR003793">
    <property type="entry name" value="UPF0166"/>
</dbReference>
<dbReference type="InterPro" id="IPR015867">
    <property type="entry name" value="N-reg_PII/ATP_PRibTrfase_C"/>
</dbReference>
<dbReference type="SUPFAM" id="SSF54913">
    <property type="entry name" value="GlnB-like"/>
    <property type="match status" value="1"/>
</dbReference>
<evidence type="ECO:0000313" key="3">
    <source>
        <dbReference type="Proteomes" id="UP000230821"/>
    </source>
</evidence>
<accession>A0A2G6KJB1</accession>
<evidence type="ECO:0000313" key="2">
    <source>
        <dbReference type="EMBL" id="PIE35735.1"/>
    </source>
</evidence>
<reference evidence="2 3" key="1">
    <citation type="submission" date="2017-10" db="EMBL/GenBank/DDBJ databases">
        <title>Novel microbial diversity and functional potential in the marine mammal oral microbiome.</title>
        <authorList>
            <person name="Dudek N.K."/>
            <person name="Sun C.L."/>
            <person name="Burstein D."/>
            <person name="Kantor R.S."/>
            <person name="Aliaga Goltsman D.S."/>
            <person name="Bik E.M."/>
            <person name="Thomas B.C."/>
            <person name="Banfield J.F."/>
            <person name="Relman D.A."/>
        </authorList>
    </citation>
    <scope>NUCLEOTIDE SEQUENCE [LARGE SCALE GENOMIC DNA]</scope>
    <source>
        <strain evidence="2">DOLJORAL78_47_16</strain>
    </source>
</reference>
<dbReference type="Gene3D" id="3.30.70.120">
    <property type="match status" value="1"/>
</dbReference>
<protein>
    <submittedName>
        <fullName evidence="2">Uncharacterized protein</fullName>
    </submittedName>
</protein>
<dbReference type="EMBL" id="PDSK01000034">
    <property type="protein sequence ID" value="PIE35735.1"/>
    <property type="molecule type" value="Genomic_DNA"/>
</dbReference>
<gene>
    <name evidence="2" type="ORF">CSA56_02890</name>
</gene>
<comment type="similarity">
    <text evidence="1">Belongs to the UPF0166 family.</text>
</comment>
<evidence type="ECO:0000256" key="1">
    <source>
        <dbReference type="ARBA" id="ARBA00010554"/>
    </source>
</evidence>
<dbReference type="Pfam" id="PF02641">
    <property type="entry name" value="DUF190"/>
    <property type="match status" value="1"/>
</dbReference>
<organism evidence="2 3">
    <name type="scientific">candidate division KSB3 bacterium</name>
    <dbReference type="NCBI Taxonomy" id="2044937"/>
    <lineage>
        <taxon>Bacteria</taxon>
        <taxon>candidate division KSB3</taxon>
    </lineage>
</organism>
<comment type="caution">
    <text evidence="2">The sequence shown here is derived from an EMBL/GenBank/DDBJ whole genome shotgun (WGS) entry which is preliminary data.</text>
</comment>
<dbReference type="AlphaFoldDB" id="A0A2G6KJB1"/>
<name>A0A2G6KJB1_9BACT</name>
<dbReference type="InterPro" id="IPR011322">
    <property type="entry name" value="N-reg_PII-like_a/b"/>
</dbReference>